<proteinExistence type="inferred from homology"/>
<gene>
    <name evidence="5 8" type="primary">rimI</name>
    <name evidence="8" type="ORF">E8M12_11600</name>
</gene>
<keyword evidence="4 5" id="KW-0012">Acyltransferase</keyword>
<dbReference type="AlphaFoldDB" id="A0A4U1B3R3"/>
<keyword evidence="9" id="KW-1185">Reference proteome</keyword>
<organism evidence="8 9">
    <name type="scientific">Thalassotalea mangrovi</name>
    <dbReference type="NCBI Taxonomy" id="2572245"/>
    <lineage>
        <taxon>Bacteria</taxon>
        <taxon>Pseudomonadati</taxon>
        <taxon>Pseudomonadota</taxon>
        <taxon>Gammaproteobacteria</taxon>
        <taxon>Alteromonadales</taxon>
        <taxon>Colwelliaceae</taxon>
        <taxon>Thalassotalea</taxon>
    </lineage>
</organism>
<dbReference type="InterPro" id="IPR050680">
    <property type="entry name" value="YpeA/RimI_acetyltransf"/>
</dbReference>
<evidence type="ECO:0000256" key="5">
    <source>
        <dbReference type="HAMAP-Rule" id="MF_02210"/>
    </source>
</evidence>
<evidence type="ECO:0000313" key="9">
    <source>
        <dbReference type="Proteomes" id="UP000307999"/>
    </source>
</evidence>
<dbReference type="Proteomes" id="UP000307999">
    <property type="component" value="Unassembled WGS sequence"/>
</dbReference>
<feature type="domain" description="N-acetyltransferase" evidence="7">
    <location>
        <begin position="2"/>
        <end position="147"/>
    </location>
</feature>
<protein>
    <recommendedName>
        <fullName evidence="5 6">[Ribosomal protein bS18]-alanine N-acetyltransferase</fullName>
        <ecNumber evidence="5 6">2.3.1.266</ecNumber>
    </recommendedName>
</protein>
<dbReference type="RefSeq" id="WP_136736309.1">
    <property type="nucleotide sequence ID" value="NZ_SWDB01000028.1"/>
</dbReference>
<evidence type="ECO:0000256" key="4">
    <source>
        <dbReference type="ARBA" id="ARBA00023315"/>
    </source>
</evidence>
<feature type="binding site" evidence="5">
    <location>
        <position position="108"/>
    </location>
    <ligand>
        <name>acetyl-CoA</name>
        <dbReference type="ChEBI" id="CHEBI:57288"/>
    </ligand>
</feature>
<dbReference type="InterPro" id="IPR000182">
    <property type="entry name" value="GNAT_dom"/>
</dbReference>
<dbReference type="SUPFAM" id="SSF55729">
    <property type="entry name" value="Acyl-CoA N-acyltransferases (Nat)"/>
    <property type="match status" value="1"/>
</dbReference>
<feature type="active site" description="Proton acceptor" evidence="5">
    <location>
        <position position="103"/>
    </location>
</feature>
<name>A0A4U1B3R3_9GAMM</name>
<evidence type="ECO:0000256" key="3">
    <source>
        <dbReference type="ARBA" id="ARBA00022679"/>
    </source>
</evidence>
<dbReference type="Pfam" id="PF00583">
    <property type="entry name" value="Acetyltransf_1"/>
    <property type="match status" value="1"/>
</dbReference>
<dbReference type="InterPro" id="IPR016181">
    <property type="entry name" value="Acyl_CoA_acyltransferase"/>
</dbReference>
<evidence type="ECO:0000256" key="1">
    <source>
        <dbReference type="ARBA" id="ARBA00005395"/>
    </source>
</evidence>
<dbReference type="EMBL" id="SWDB01000028">
    <property type="protein sequence ID" value="TKB44527.1"/>
    <property type="molecule type" value="Genomic_DNA"/>
</dbReference>
<reference evidence="8 9" key="1">
    <citation type="submission" date="2019-04" db="EMBL/GenBank/DDBJ databases">
        <title>Thalassotalea guangxiensis sp. nov., isolated from sediment of the coastal wetland.</title>
        <authorList>
            <person name="Zheng S."/>
            <person name="Zhang D."/>
        </authorList>
    </citation>
    <scope>NUCLEOTIDE SEQUENCE [LARGE SCALE GENOMIC DNA]</scope>
    <source>
        <strain evidence="8 9">ZS-4</strain>
    </source>
</reference>
<dbReference type="PANTHER" id="PTHR43420">
    <property type="entry name" value="ACETYLTRANSFERASE"/>
    <property type="match status" value="1"/>
</dbReference>
<comment type="subcellular location">
    <subcellularLocation>
        <location evidence="5 6">Cytoplasm</location>
    </subcellularLocation>
</comment>
<dbReference type="NCBIfam" id="TIGR01575">
    <property type="entry name" value="rimI"/>
    <property type="match status" value="1"/>
</dbReference>
<evidence type="ECO:0000259" key="7">
    <source>
        <dbReference type="PROSITE" id="PS51186"/>
    </source>
</evidence>
<dbReference type="PROSITE" id="PS51186">
    <property type="entry name" value="GNAT"/>
    <property type="match status" value="1"/>
</dbReference>
<dbReference type="InterPro" id="IPR043690">
    <property type="entry name" value="RimI"/>
</dbReference>
<dbReference type="Gene3D" id="3.40.630.30">
    <property type="match status" value="1"/>
</dbReference>
<dbReference type="PANTHER" id="PTHR43420:SF44">
    <property type="entry name" value="ACETYLTRANSFERASE YPEA"/>
    <property type="match status" value="1"/>
</dbReference>
<evidence type="ECO:0000256" key="2">
    <source>
        <dbReference type="ARBA" id="ARBA00022490"/>
    </source>
</evidence>
<dbReference type="EC" id="2.3.1.266" evidence="5 6"/>
<dbReference type="HAMAP" id="MF_02210">
    <property type="entry name" value="RimI"/>
    <property type="match status" value="1"/>
</dbReference>
<comment type="caution">
    <text evidence="5">Lacks conserved residue(s) required for the propagation of feature annotation.</text>
</comment>
<dbReference type="GO" id="GO:0008999">
    <property type="term" value="F:protein-N-terminal-alanine acetyltransferase activity"/>
    <property type="evidence" value="ECO:0007669"/>
    <property type="project" value="UniProtKB-UniRule"/>
</dbReference>
<dbReference type="InterPro" id="IPR006464">
    <property type="entry name" value="AcTrfase_RimI/Ard1"/>
</dbReference>
<feature type="binding site" evidence="5">
    <location>
        <begin position="69"/>
        <end position="71"/>
    </location>
    <ligand>
        <name>acetyl-CoA</name>
        <dbReference type="ChEBI" id="CHEBI:57288"/>
    </ligand>
</feature>
<sequence>MSCIKPFTNNDIDAIYQIETACNPSPWSLKTLQGCFGPRYITRGIRENDLWCGFYVADYVLDELTLMEIAVHPHWQRKGFASALLDDLFDQAGQRKIRQCFLEVRDSNTAAQLLYIKYGFEQIDRRLGYYPCNNGHEDAIIMRKTLPALALAET</sequence>
<comment type="similarity">
    <text evidence="1 5 6">Belongs to the acetyltransferase family. RimI subfamily.</text>
</comment>
<dbReference type="CDD" id="cd04301">
    <property type="entry name" value="NAT_SF"/>
    <property type="match status" value="1"/>
</dbReference>
<dbReference type="GO" id="GO:0005737">
    <property type="term" value="C:cytoplasm"/>
    <property type="evidence" value="ECO:0007669"/>
    <property type="project" value="UniProtKB-SubCell"/>
</dbReference>
<evidence type="ECO:0000256" key="6">
    <source>
        <dbReference type="RuleBase" id="RU363094"/>
    </source>
</evidence>
<comment type="catalytic activity">
    <reaction evidence="5 6">
        <text>N-terminal L-alanyl-[ribosomal protein bS18] + acetyl-CoA = N-terminal N(alpha)-acetyl-L-alanyl-[ribosomal protein bS18] + CoA + H(+)</text>
        <dbReference type="Rhea" id="RHEA:43756"/>
        <dbReference type="Rhea" id="RHEA-COMP:10676"/>
        <dbReference type="Rhea" id="RHEA-COMP:10677"/>
        <dbReference type="ChEBI" id="CHEBI:15378"/>
        <dbReference type="ChEBI" id="CHEBI:57287"/>
        <dbReference type="ChEBI" id="CHEBI:57288"/>
        <dbReference type="ChEBI" id="CHEBI:64718"/>
        <dbReference type="ChEBI" id="CHEBI:83683"/>
        <dbReference type="EC" id="2.3.1.266"/>
    </reaction>
</comment>
<comment type="caution">
    <text evidence="8">The sequence shown here is derived from an EMBL/GenBank/DDBJ whole genome shotgun (WGS) entry which is preliminary data.</text>
</comment>
<keyword evidence="3 5" id="KW-0808">Transferase</keyword>
<accession>A0A4U1B3R3</accession>
<keyword evidence="2 5" id="KW-0963">Cytoplasm</keyword>
<comment type="function">
    <text evidence="5 6">Acetylates the N-terminal alanine of ribosomal protein bS18.</text>
</comment>
<dbReference type="OrthoDB" id="9796919at2"/>
<feature type="active site" description="Proton donor" evidence="5">
    <location>
        <position position="115"/>
    </location>
</feature>
<evidence type="ECO:0000313" key="8">
    <source>
        <dbReference type="EMBL" id="TKB44527.1"/>
    </source>
</evidence>